<evidence type="ECO:0008006" key="3">
    <source>
        <dbReference type="Google" id="ProtNLM"/>
    </source>
</evidence>
<evidence type="ECO:0000313" key="1">
    <source>
        <dbReference type="EMBL" id="GAE93128.1"/>
    </source>
</evidence>
<comment type="caution">
    <text evidence="1">The sequence shown here is derived from an EMBL/GenBank/DDBJ whole genome shotgun (WGS) entry which is preliminary data.</text>
</comment>
<dbReference type="OrthoDB" id="2225168at2"/>
<name>W4VJX5_9BACI</name>
<dbReference type="Proteomes" id="UP000019102">
    <property type="component" value="Unassembled WGS sequence"/>
</dbReference>
<keyword evidence="2" id="KW-1185">Reference proteome</keyword>
<proteinExistence type="predicted"/>
<gene>
    <name evidence="1" type="ORF">JCM21714_2168</name>
</gene>
<dbReference type="RefSeq" id="WP_035723242.1">
    <property type="nucleotide sequence ID" value="NZ_BAVS01000009.1"/>
</dbReference>
<protein>
    <recommendedName>
        <fullName evidence="3">Phage-Barnase-EndoU-ColicinE5/D-RelE like nuclease 4 domain-containing protein</fullName>
    </recommendedName>
</protein>
<reference evidence="1 2" key="1">
    <citation type="journal article" date="2014" name="Genome Announc.">
        <title>Draft Genome Sequence of the Boron-Tolerant and Moderately Halotolerant Bacterium Gracilibacillus boraciitolerans JCM 21714T.</title>
        <authorList>
            <person name="Ahmed I."/>
            <person name="Oshima K."/>
            <person name="Suda W."/>
            <person name="Kitamura K."/>
            <person name="Iida T."/>
            <person name="Ohmori Y."/>
            <person name="Fujiwara T."/>
            <person name="Hattori M."/>
            <person name="Ohkuma M."/>
        </authorList>
    </citation>
    <scope>NUCLEOTIDE SEQUENCE [LARGE SCALE GENOMIC DNA]</scope>
    <source>
        <strain evidence="1 2">JCM 21714</strain>
    </source>
</reference>
<evidence type="ECO:0000313" key="2">
    <source>
        <dbReference type="Proteomes" id="UP000019102"/>
    </source>
</evidence>
<sequence length="107" mass="12632">MYTIQWATGFRGGFSKEEPMDLHKFTLFYDEHIAERYFTYSTTSKKIPYFVIETKRNQLPHLMGLQHWNNLDVKQPEKQYERLINGEWDIPFIAAADNGPTKNTDNG</sequence>
<dbReference type="EMBL" id="BAVS01000009">
    <property type="protein sequence ID" value="GAE93128.1"/>
    <property type="molecule type" value="Genomic_DNA"/>
</dbReference>
<organism evidence="1 2">
    <name type="scientific">Gracilibacillus boraciitolerans JCM 21714</name>
    <dbReference type="NCBI Taxonomy" id="1298598"/>
    <lineage>
        <taxon>Bacteria</taxon>
        <taxon>Bacillati</taxon>
        <taxon>Bacillota</taxon>
        <taxon>Bacilli</taxon>
        <taxon>Bacillales</taxon>
        <taxon>Bacillaceae</taxon>
        <taxon>Gracilibacillus</taxon>
    </lineage>
</organism>
<accession>W4VJX5</accession>
<dbReference type="AlphaFoldDB" id="W4VJX5"/>